<reference evidence="1 2" key="1">
    <citation type="journal article" date="2015" name="Microbiome">
        <title>Genomic resolution of linkages in carbon, nitrogen, and sulfur cycling among widespread estuary sediment bacteria.</title>
        <authorList>
            <person name="Baker B.J."/>
            <person name="Lazar C.S."/>
            <person name="Teske A.P."/>
            <person name="Dick G.J."/>
        </authorList>
    </citation>
    <scope>NUCLEOTIDE SEQUENCE [LARGE SCALE GENOMIC DNA]</scope>
    <source>
        <strain evidence="1">SM23_40</strain>
    </source>
</reference>
<comment type="caution">
    <text evidence="1">The sequence shown here is derived from an EMBL/GenBank/DDBJ whole genome shotgun (WGS) entry which is preliminary data.</text>
</comment>
<organism evidence="1 2">
    <name type="scientific">candidate division TA06 bacterium SM23_40</name>
    <dbReference type="NCBI Taxonomy" id="1703774"/>
    <lineage>
        <taxon>Bacteria</taxon>
        <taxon>Bacteria division TA06</taxon>
    </lineage>
</organism>
<dbReference type="InterPro" id="IPR012334">
    <property type="entry name" value="Pectin_lyas_fold"/>
</dbReference>
<evidence type="ECO:0008006" key="3">
    <source>
        <dbReference type="Google" id="ProtNLM"/>
    </source>
</evidence>
<gene>
    <name evidence="1" type="ORF">AMJ82_06055</name>
</gene>
<protein>
    <recommendedName>
        <fullName evidence="3">Right handed beta helix domain-containing protein</fullName>
    </recommendedName>
</protein>
<proteinExistence type="predicted"/>
<dbReference type="EMBL" id="LJUI01000043">
    <property type="protein sequence ID" value="KPK69219.1"/>
    <property type="molecule type" value="Genomic_DNA"/>
</dbReference>
<evidence type="ECO:0000313" key="1">
    <source>
        <dbReference type="EMBL" id="KPK69219.1"/>
    </source>
</evidence>
<sequence length="266" mass="28887">YSGNLATSQALIIGNTVSGNTAYDGGGICCHDASPRIRRNTMTGNMAGEYGGAIYSIYSAWPKVGNCILWDNGATFAGTEEIAVQYGGGTEISYSDVKGGWLGEGNIDADPQFVHPGWKDYRLLWGSPCIDSGHPDYLDQDGTRSDMGAFDFDQSKPLVAYLTQQARIVHQGETKGVLYTLANCHDQPRPSWGIVELILPGGEPWPGNPLEGPGYGVMCPRSNWHYVREYEVPVAFPLGTSSFTWKVGVPGNLFDTDTFEFTVVEP</sequence>
<dbReference type="SUPFAM" id="SSF51126">
    <property type="entry name" value="Pectin lyase-like"/>
    <property type="match status" value="1"/>
</dbReference>
<dbReference type="Proteomes" id="UP000051717">
    <property type="component" value="Unassembled WGS sequence"/>
</dbReference>
<dbReference type="AlphaFoldDB" id="A0A0S8G801"/>
<feature type="non-terminal residue" evidence="1">
    <location>
        <position position="1"/>
    </location>
</feature>
<dbReference type="Gene3D" id="2.160.20.10">
    <property type="entry name" value="Single-stranded right-handed beta-helix, Pectin lyase-like"/>
    <property type="match status" value="1"/>
</dbReference>
<accession>A0A0S8G801</accession>
<name>A0A0S8G801_UNCT6</name>
<dbReference type="InterPro" id="IPR011050">
    <property type="entry name" value="Pectin_lyase_fold/virulence"/>
</dbReference>
<evidence type="ECO:0000313" key="2">
    <source>
        <dbReference type="Proteomes" id="UP000051717"/>
    </source>
</evidence>